<dbReference type="PROSITE" id="PS50132">
    <property type="entry name" value="RGS"/>
    <property type="match status" value="1"/>
</dbReference>
<dbReference type="PANTHER" id="PTHR46102">
    <property type="entry name" value="AXIN"/>
    <property type="match status" value="1"/>
</dbReference>
<dbReference type="InterPro" id="IPR016137">
    <property type="entry name" value="RGS"/>
</dbReference>
<dbReference type="Gene3D" id="1.10.196.10">
    <property type="match status" value="1"/>
</dbReference>
<evidence type="ECO:0000259" key="7">
    <source>
        <dbReference type="PROSITE" id="PS50841"/>
    </source>
</evidence>
<dbReference type="EMBL" id="JBICBT010000896">
    <property type="protein sequence ID" value="KAL3094527.1"/>
    <property type="molecule type" value="Genomic_DNA"/>
</dbReference>
<sequence>MDIGNSENKCRNWAVRLEEVLNDFDALQCFQSWLGVDDDSTEHPLRLHFAIIAFREMSASGDARSFQLAKEIFTRFLLPRVGLCDFIGASIRERIGQRLKREQADEDLFDECLAPLDTFLRRQHAIFVQSQEFLDFFNEFCFRNQQKPSTSADEQTMPMLSSPLPATIWHQNSIRRSRRRDSAGKAPQPLTADSLLRSQWEREAIIPAGGAGLFKPVSKFPYMGQTNASKKDSAVSSSFSSEANRRGVAAGANVPGGGGTHSMRQLREGQRRANQQQKTHLLSAFPKPDIFLRENSARMPPNCHETAQGRREFAEKLAQKLRHVELQHQQDESVNRQIDRINSARQRDTKTSTRELIIAGVAADPLLLDATAADDADDDVENYFRRRMMDSSSNNSAQQSPPPLILSARKTRRKSRGSCSPTAADNRTGPPAEQQRHCSQVGDMPLSSAELGTSQPWMSRPGTSQPEMSRPGTSQPGMSRPGMSRPGTSQPEMSQPGMSRTGMSQSCYHPSLNQQQHFDLHFAPPQNGVQKVPPLAPCQLRSPFAALPGMPSSSSPRLLPSSHHHNSVPPPPHSSALSQSVHLAGPSAFPAPALPKKSSPVNPTKQMTSVYCDNDGDTSGIGSMTTTHSGNSARGDNDRQRAAMFRRARELSSGGRSERSGAHQQQGLTRTARREQPQMADGKPSDHSPQLANAPALSFGRPLQQIASPSSKVPQMPISFRDTSGDGVLVVAHVPQRPLTFREFRHYLSISSKDRRQFFFKSSCEDGSAPYQLLLISDDAALLPLFEGKVSAECRAPLSDSD</sequence>
<evidence type="ECO:0000256" key="4">
    <source>
        <dbReference type="PROSITE-ProRule" id="PRU00069"/>
    </source>
</evidence>
<dbReference type="SUPFAM" id="SSF48097">
    <property type="entry name" value="Regulator of G-protein signaling, RGS"/>
    <property type="match status" value="1"/>
</dbReference>
<keyword evidence="9" id="KW-1185">Reference proteome</keyword>
<feature type="region of interest" description="Disordered" evidence="5">
    <location>
        <begin position="546"/>
        <end position="694"/>
    </location>
</feature>
<dbReference type="InterPro" id="IPR038207">
    <property type="entry name" value="DIX_dom_sf"/>
</dbReference>
<dbReference type="InterPro" id="IPR043581">
    <property type="entry name" value="Axin-like"/>
</dbReference>
<dbReference type="GO" id="GO:0005737">
    <property type="term" value="C:cytoplasm"/>
    <property type="evidence" value="ECO:0007669"/>
    <property type="project" value="UniProtKB-SubCell"/>
</dbReference>
<name>A0ABD2JV94_9BILA</name>
<feature type="compositionally biased region" description="Polar residues" evidence="5">
    <location>
        <begin position="599"/>
        <end position="611"/>
    </location>
</feature>
<feature type="compositionally biased region" description="Low complexity" evidence="5">
    <location>
        <begin position="551"/>
        <end position="561"/>
    </location>
</feature>
<comment type="subcellular location">
    <subcellularLocation>
        <location evidence="1">Cytoplasm</location>
    </subcellularLocation>
</comment>
<comment type="caution">
    <text evidence="8">The sequence shown here is derived from an EMBL/GenBank/DDBJ whole genome shotgun (WGS) entry which is preliminary data.</text>
</comment>
<evidence type="ECO:0000313" key="8">
    <source>
        <dbReference type="EMBL" id="KAL3094527.1"/>
    </source>
</evidence>
<dbReference type="AlphaFoldDB" id="A0ABD2JV94"/>
<feature type="domain" description="DIX" evidence="7">
    <location>
        <begin position="714"/>
        <end position="798"/>
    </location>
</feature>
<dbReference type="InterPro" id="IPR024066">
    <property type="entry name" value="RGS_subdom1/3"/>
</dbReference>
<dbReference type="InterPro" id="IPR044926">
    <property type="entry name" value="RGS_subdomain_2"/>
</dbReference>
<feature type="compositionally biased region" description="Polar residues" evidence="5">
    <location>
        <begin position="486"/>
        <end position="509"/>
    </location>
</feature>
<dbReference type="InterPro" id="IPR029071">
    <property type="entry name" value="Ubiquitin-like_domsf"/>
</dbReference>
<dbReference type="SUPFAM" id="SSF54236">
    <property type="entry name" value="Ubiquitin-like"/>
    <property type="match status" value="1"/>
</dbReference>
<dbReference type="Pfam" id="PF00778">
    <property type="entry name" value="DIX"/>
    <property type="match status" value="1"/>
</dbReference>
<dbReference type="Gene3D" id="2.40.240.130">
    <property type="match status" value="1"/>
</dbReference>
<keyword evidence="3 4" id="KW-0879">Wnt signaling pathway</keyword>
<evidence type="ECO:0000259" key="6">
    <source>
        <dbReference type="PROSITE" id="PS50132"/>
    </source>
</evidence>
<dbReference type="GO" id="GO:0016055">
    <property type="term" value="P:Wnt signaling pathway"/>
    <property type="evidence" value="ECO:0007669"/>
    <property type="project" value="UniProtKB-KW"/>
</dbReference>
<evidence type="ECO:0000256" key="5">
    <source>
        <dbReference type="SAM" id="MobiDB-lite"/>
    </source>
</evidence>
<dbReference type="PANTHER" id="PTHR46102:SF2">
    <property type="entry name" value="AXIN"/>
    <property type="match status" value="1"/>
</dbReference>
<feature type="region of interest" description="Disordered" evidence="5">
    <location>
        <begin position="409"/>
        <end position="509"/>
    </location>
</feature>
<evidence type="ECO:0000256" key="2">
    <source>
        <dbReference type="ARBA" id="ARBA00022490"/>
    </source>
</evidence>
<dbReference type="InterPro" id="IPR001158">
    <property type="entry name" value="DIX"/>
</dbReference>
<evidence type="ECO:0000256" key="1">
    <source>
        <dbReference type="ARBA" id="ARBA00004496"/>
    </source>
</evidence>
<dbReference type="PROSITE" id="PS50841">
    <property type="entry name" value="DIX"/>
    <property type="match status" value="1"/>
</dbReference>
<dbReference type="InterPro" id="IPR036305">
    <property type="entry name" value="RGS_sf"/>
</dbReference>
<proteinExistence type="predicted"/>
<evidence type="ECO:0008006" key="10">
    <source>
        <dbReference type="Google" id="ProtNLM"/>
    </source>
</evidence>
<dbReference type="Gene3D" id="1.10.167.10">
    <property type="entry name" value="Regulator of G-protein Signalling 4, domain 2"/>
    <property type="match status" value="1"/>
</dbReference>
<keyword evidence="2" id="KW-0963">Cytoplasm</keyword>
<dbReference type="Proteomes" id="UP001620626">
    <property type="component" value="Unassembled WGS sequence"/>
</dbReference>
<feature type="region of interest" description="Disordered" evidence="5">
    <location>
        <begin position="174"/>
        <end position="194"/>
    </location>
</feature>
<reference evidence="8 9" key="1">
    <citation type="submission" date="2024-10" db="EMBL/GenBank/DDBJ databases">
        <authorList>
            <person name="Kim D."/>
        </authorList>
    </citation>
    <scope>NUCLEOTIDE SEQUENCE [LARGE SCALE GENOMIC DNA]</scope>
    <source>
        <strain evidence="8">BH-2024</strain>
    </source>
</reference>
<accession>A0ABD2JV94</accession>
<feature type="compositionally biased region" description="Polar residues" evidence="5">
    <location>
        <begin position="620"/>
        <end position="634"/>
    </location>
</feature>
<evidence type="ECO:0000256" key="3">
    <source>
        <dbReference type="ARBA" id="ARBA00022687"/>
    </source>
</evidence>
<protein>
    <recommendedName>
        <fullName evidence="10">Axin</fullName>
    </recommendedName>
</protein>
<organism evidence="8 9">
    <name type="scientific">Heterodera trifolii</name>
    <dbReference type="NCBI Taxonomy" id="157864"/>
    <lineage>
        <taxon>Eukaryota</taxon>
        <taxon>Metazoa</taxon>
        <taxon>Ecdysozoa</taxon>
        <taxon>Nematoda</taxon>
        <taxon>Chromadorea</taxon>
        <taxon>Rhabditida</taxon>
        <taxon>Tylenchina</taxon>
        <taxon>Tylenchomorpha</taxon>
        <taxon>Tylenchoidea</taxon>
        <taxon>Heteroderidae</taxon>
        <taxon>Heteroderinae</taxon>
        <taxon>Heterodera</taxon>
    </lineage>
</organism>
<feature type="compositionally biased region" description="Polar residues" evidence="5">
    <location>
        <begin position="450"/>
        <end position="477"/>
    </location>
</feature>
<feature type="domain" description="RGS" evidence="6">
    <location>
        <begin position="16"/>
        <end position="121"/>
    </location>
</feature>
<gene>
    <name evidence="8" type="ORF">niasHT_026293</name>
</gene>
<evidence type="ECO:0000313" key="9">
    <source>
        <dbReference type="Proteomes" id="UP001620626"/>
    </source>
</evidence>